<organism evidence="1 2">
    <name type="scientific">Talaromyces stipitatus (strain ATCC 10500 / CBS 375.48 / QM 6759 / NRRL 1006)</name>
    <name type="common">Penicillium stipitatum</name>
    <dbReference type="NCBI Taxonomy" id="441959"/>
    <lineage>
        <taxon>Eukaryota</taxon>
        <taxon>Fungi</taxon>
        <taxon>Dikarya</taxon>
        <taxon>Ascomycota</taxon>
        <taxon>Pezizomycotina</taxon>
        <taxon>Eurotiomycetes</taxon>
        <taxon>Eurotiomycetidae</taxon>
        <taxon>Eurotiales</taxon>
        <taxon>Trichocomaceae</taxon>
        <taxon>Talaromyces</taxon>
        <taxon>Talaromyces sect. Talaromyces</taxon>
    </lineage>
</organism>
<name>B8MPQ4_TALSN</name>
<gene>
    <name evidence="1" type="ORF">TSTA_107010</name>
</gene>
<evidence type="ECO:0000313" key="2">
    <source>
        <dbReference type="Proteomes" id="UP000001745"/>
    </source>
</evidence>
<sequence length="112" mass="12661">MGAIEDAIEYLNFLEEGEQMTPTLTAKMLGVSCSTLSRRYRGVTGSKEEQYDNQRLLNNQQSQKLIQWIDMLCEHGIPPTPSMIANSPRKKLGFSLVKEASKCVDFSLFYGH</sequence>
<dbReference type="PhylomeDB" id="B8MPQ4"/>
<proteinExistence type="predicted"/>
<dbReference type="Proteomes" id="UP000001745">
    <property type="component" value="Unassembled WGS sequence"/>
</dbReference>
<dbReference type="OrthoDB" id="4225981at2759"/>
<accession>B8MPQ4</accession>
<protein>
    <recommendedName>
        <fullName evidence="3">HTH CENPB-type domain-containing protein</fullName>
    </recommendedName>
</protein>
<dbReference type="InParanoid" id="B8MPQ4"/>
<keyword evidence="2" id="KW-1185">Reference proteome</keyword>
<dbReference type="HOGENOM" id="CLU_013929_17_3_1"/>
<dbReference type="GeneID" id="8103601"/>
<dbReference type="EMBL" id="EQ962658">
    <property type="protein sequence ID" value="EED14493.1"/>
    <property type="molecule type" value="Genomic_DNA"/>
</dbReference>
<dbReference type="VEuPathDB" id="FungiDB:TSTA_107010"/>
<reference evidence="2" key="1">
    <citation type="journal article" date="2015" name="Genome Announc.">
        <title>Genome sequence of the AIDS-associated pathogen Penicillium marneffei (ATCC18224) and its near taxonomic relative Talaromyces stipitatus (ATCC10500).</title>
        <authorList>
            <person name="Nierman W.C."/>
            <person name="Fedorova-Abrams N.D."/>
            <person name="Andrianopoulos A."/>
        </authorList>
    </citation>
    <scope>NUCLEOTIDE SEQUENCE [LARGE SCALE GENOMIC DNA]</scope>
    <source>
        <strain evidence="2">ATCC 10500 / CBS 375.48 / QM 6759 / NRRL 1006</strain>
    </source>
</reference>
<dbReference type="RefSeq" id="XP_002486731.1">
    <property type="nucleotide sequence ID" value="XM_002486686.1"/>
</dbReference>
<dbReference type="AlphaFoldDB" id="B8MPQ4"/>
<evidence type="ECO:0000313" key="1">
    <source>
        <dbReference type="EMBL" id="EED14493.1"/>
    </source>
</evidence>
<evidence type="ECO:0008006" key="3">
    <source>
        <dbReference type="Google" id="ProtNLM"/>
    </source>
</evidence>